<dbReference type="InterPro" id="IPR011992">
    <property type="entry name" value="EF-hand-dom_pair"/>
</dbReference>
<dbReference type="GeneID" id="113504152"/>
<protein>
    <submittedName>
        <fullName evidence="3">TPPP family protein CG45057-like</fullName>
    </submittedName>
</protein>
<accession>A0A7E5WPN9</accession>
<evidence type="ECO:0000256" key="1">
    <source>
        <dbReference type="ARBA" id="ARBA00010994"/>
    </source>
</evidence>
<dbReference type="GO" id="GO:0046785">
    <property type="term" value="P:microtubule polymerization"/>
    <property type="evidence" value="ECO:0007669"/>
    <property type="project" value="InterPro"/>
</dbReference>
<evidence type="ECO:0000313" key="2">
    <source>
        <dbReference type="Proteomes" id="UP000322000"/>
    </source>
</evidence>
<dbReference type="KEGG" id="tnl:113504152"/>
<dbReference type="Proteomes" id="UP000322000">
    <property type="component" value="Chromosome 21"/>
</dbReference>
<dbReference type="AlphaFoldDB" id="A0A7E5WPN9"/>
<proteinExistence type="inferred from homology"/>
<comment type="similarity">
    <text evidence="1">Belongs to the TPPP family.</text>
</comment>
<dbReference type="RefSeq" id="XP_026742116.1">
    <property type="nucleotide sequence ID" value="XM_026886315.1"/>
</dbReference>
<evidence type="ECO:0000313" key="3">
    <source>
        <dbReference type="RefSeq" id="XP_026742116.1"/>
    </source>
</evidence>
<keyword evidence="2" id="KW-1185">Reference proteome</keyword>
<reference evidence="3" key="1">
    <citation type="submission" date="2025-08" db="UniProtKB">
        <authorList>
            <consortium name="RefSeq"/>
        </authorList>
    </citation>
    <scope>IDENTIFICATION</scope>
</reference>
<dbReference type="InParanoid" id="A0A7E5WPN9"/>
<dbReference type="Pfam" id="PF05517">
    <property type="entry name" value="p25-alpha"/>
    <property type="match status" value="1"/>
</dbReference>
<sequence>MDDDTATLDGQFVEFAKLYDNKRDGTTITLYRSDYWLRQAKVLDDRHVTMTDTGLCWWKFEKTEITYDEWYEILTDLCVAKGLEQEAVEILLTNCGLPGSTPVVVPQYRDFFDSYKSKSKLVF</sequence>
<organism evidence="2 3">
    <name type="scientific">Trichoplusia ni</name>
    <name type="common">Cabbage looper</name>
    <dbReference type="NCBI Taxonomy" id="7111"/>
    <lineage>
        <taxon>Eukaryota</taxon>
        <taxon>Metazoa</taxon>
        <taxon>Ecdysozoa</taxon>
        <taxon>Arthropoda</taxon>
        <taxon>Hexapoda</taxon>
        <taxon>Insecta</taxon>
        <taxon>Pterygota</taxon>
        <taxon>Neoptera</taxon>
        <taxon>Endopterygota</taxon>
        <taxon>Lepidoptera</taxon>
        <taxon>Glossata</taxon>
        <taxon>Ditrysia</taxon>
        <taxon>Noctuoidea</taxon>
        <taxon>Noctuidae</taxon>
        <taxon>Plusiinae</taxon>
        <taxon>Trichoplusia</taxon>
    </lineage>
</organism>
<dbReference type="OrthoDB" id="7340997at2759"/>
<name>A0A7E5WPN9_TRINI</name>
<dbReference type="InterPro" id="IPR008907">
    <property type="entry name" value="TPP/p25"/>
</dbReference>
<gene>
    <name evidence="3" type="primary">LOC113504152</name>
</gene>
<dbReference type="GO" id="GO:0015631">
    <property type="term" value="F:tubulin binding"/>
    <property type="evidence" value="ECO:0007669"/>
    <property type="project" value="InterPro"/>
</dbReference>
<dbReference type="SUPFAM" id="SSF47473">
    <property type="entry name" value="EF-hand"/>
    <property type="match status" value="1"/>
</dbReference>
<dbReference type="Gene3D" id="1.10.238.10">
    <property type="entry name" value="EF-hand"/>
    <property type="match status" value="1"/>
</dbReference>